<dbReference type="STRING" id="1317121.ATO11_03485"/>
<evidence type="ECO:0000313" key="3">
    <source>
        <dbReference type="EMBL" id="KNG94495.1"/>
    </source>
</evidence>
<dbReference type="Pfam" id="PF13302">
    <property type="entry name" value="Acetyltransf_3"/>
    <property type="match status" value="1"/>
</dbReference>
<reference evidence="3 4" key="1">
    <citation type="journal article" date="2015" name="Int. J. Syst. Evol. Microbiol.">
        <title>Aestuariivita atlantica sp. nov., isolated from deep sea sediment of the Atlantic Ocean.</title>
        <authorList>
            <person name="Li G."/>
            <person name="Lai Q."/>
            <person name="Du Y."/>
            <person name="Liu X."/>
            <person name="Sun F."/>
            <person name="Shao Z."/>
        </authorList>
    </citation>
    <scope>NUCLEOTIDE SEQUENCE [LARGE SCALE GENOMIC DNA]</scope>
    <source>
        <strain evidence="3 4">22II-S11-z3</strain>
    </source>
</reference>
<dbReference type="EMBL" id="AQQZ01000002">
    <property type="protein sequence ID" value="KNG94495.1"/>
    <property type="molecule type" value="Genomic_DNA"/>
</dbReference>
<sequence>MQLETERLILRRPGARDTDRAVAFFTSDRARHVGGPYTPGAAWRHFAAEVGHWDLLGFGMWAFCARGDDTALGLAGPWCPGDWPETEIGWVTFEGGEGKGFAFEAADAALDHAFGTLGWPTAVSYIDADNARSRTLAERLGARIDPDAPQPRPDAPCLVYRHPARGRA</sequence>
<dbReference type="Gene3D" id="3.40.630.30">
    <property type="match status" value="1"/>
</dbReference>
<gene>
    <name evidence="3" type="ORF">ATO11_03485</name>
</gene>
<dbReference type="InterPro" id="IPR016181">
    <property type="entry name" value="Acyl_CoA_acyltransferase"/>
</dbReference>
<dbReference type="AlphaFoldDB" id="A0A0L1JRX0"/>
<evidence type="ECO:0000259" key="2">
    <source>
        <dbReference type="PROSITE" id="PS51186"/>
    </source>
</evidence>
<protein>
    <submittedName>
        <fullName evidence="3">GNAT family acetyltransferase</fullName>
    </submittedName>
</protein>
<feature type="region of interest" description="Disordered" evidence="1">
    <location>
        <begin position="141"/>
        <end position="168"/>
    </location>
</feature>
<keyword evidence="4" id="KW-1185">Reference proteome</keyword>
<dbReference type="GO" id="GO:0016747">
    <property type="term" value="F:acyltransferase activity, transferring groups other than amino-acyl groups"/>
    <property type="evidence" value="ECO:0007669"/>
    <property type="project" value="InterPro"/>
</dbReference>
<dbReference type="RefSeq" id="WP_050529462.1">
    <property type="nucleotide sequence ID" value="NZ_AQQZ01000002.1"/>
</dbReference>
<comment type="caution">
    <text evidence="3">The sequence shown here is derived from an EMBL/GenBank/DDBJ whole genome shotgun (WGS) entry which is preliminary data.</text>
</comment>
<dbReference type="InterPro" id="IPR051531">
    <property type="entry name" value="N-acetyltransferase"/>
</dbReference>
<organism evidence="3 4">
    <name type="scientific">Pseudaestuariivita atlantica</name>
    <dbReference type="NCBI Taxonomy" id="1317121"/>
    <lineage>
        <taxon>Bacteria</taxon>
        <taxon>Pseudomonadati</taxon>
        <taxon>Pseudomonadota</taxon>
        <taxon>Alphaproteobacteria</taxon>
        <taxon>Rhodobacterales</taxon>
        <taxon>Paracoccaceae</taxon>
        <taxon>Pseudaestuariivita</taxon>
    </lineage>
</organism>
<evidence type="ECO:0000256" key="1">
    <source>
        <dbReference type="SAM" id="MobiDB-lite"/>
    </source>
</evidence>
<accession>A0A0L1JRX0</accession>
<name>A0A0L1JRX0_9RHOB</name>
<dbReference type="SUPFAM" id="SSF55729">
    <property type="entry name" value="Acyl-CoA N-acyltransferases (Nat)"/>
    <property type="match status" value="1"/>
</dbReference>
<feature type="domain" description="N-acetyltransferase" evidence="2">
    <location>
        <begin position="8"/>
        <end position="165"/>
    </location>
</feature>
<dbReference type="PANTHER" id="PTHR43792">
    <property type="entry name" value="GNAT FAMILY, PUTATIVE (AFU_ORTHOLOGUE AFUA_3G00765)-RELATED-RELATED"/>
    <property type="match status" value="1"/>
</dbReference>
<dbReference type="InterPro" id="IPR000182">
    <property type="entry name" value="GNAT_dom"/>
</dbReference>
<proteinExistence type="predicted"/>
<keyword evidence="3" id="KW-0808">Transferase</keyword>
<evidence type="ECO:0000313" key="4">
    <source>
        <dbReference type="Proteomes" id="UP000036938"/>
    </source>
</evidence>
<dbReference type="OrthoDB" id="6293260at2"/>
<dbReference type="PATRIC" id="fig|1317121.7.peg.1073"/>
<dbReference type="PROSITE" id="PS51186">
    <property type="entry name" value="GNAT"/>
    <property type="match status" value="1"/>
</dbReference>
<dbReference type="PANTHER" id="PTHR43792:SF1">
    <property type="entry name" value="N-ACETYLTRANSFERASE DOMAIN-CONTAINING PROTEIN"/>
    <property type="match status" value="1"/>
</dbReference>
<dbReference type="Proteomes" id="UP000036938">
    <property type="component" value="Unassembled WGS sequence"/>
</dbReference>